<organism evidence="2 3">
    <name type="scientific">Myotis myotis</name>
    <name type="common">Greater mouse-eared bat</name>
    <name type="synonym">Vespertilio myotis</name>
    <dbReference type="NCBI Taxonomy" id="51298"/>
    <lineage>
        <taxon>Eukaryota</taxon>
        <taxon>Metazoa</taxon>
        <taxon>Chordata</taxon>
        <taxon>Craniata</taxon>
        <taxon>Vertebrata</taxon>
        <taxon>Euteleostomi</taxon>
        <taxon>Mammalia</taxon>
        <taxon>Eutheria</taxon>
        <taxon>Laurasiatheria</taxon>
        <taxon>Chiroptera</taxon>
        <taxon>Yangochiroptera</taxon>
        <taxon>Vespertilionidae</taxon>
        <taxon>Myotis</taxon>
    </lineage>
</organism>
<evidence type="ECO:0000313" key="3">
    <source>
        <dbReference type="Proteomes" id="UP000527355"/>
    </source>
</evidence>
<evidence type="ECO:0000256" key="1">
    <source>
        <dbReference type="SAM" id="MobiDB-lite"/>
    </source>
</evidence>
<feature type="region of interest" description="Disordered" evidence="1">
    <location>
        <begin position="1"/>
        <end position="154"/>
    </location>
</feature>
<protein>
    <submittedName>
        <fullName evidence="2">Uncharacterized protein</fullName>
    </submittedName>
</protein>
<name>A0A7J7WW45_MYOMY</name>
<proteinExistence type="predicted"/>
<feature type="compositionally biased region" description="Low complexity" evidence="1">
    <location>
        <begin position="34"/>
        <end position="57"/>
    </location>
</feature>
<sequence>MGKSTERLRPRFRSRRVRCLGCKRPGRGRPALNLPGLPRQRPQGGPAARPPSAGRPQLPGRFQGSPRFCGSSLREKGASPGRPTRAASAPRLESAPPGSLPRTASCQPQSPEGHPNSKVAPLSLSPHLQEHTTPRTLTSQTPDPHTCKSLSFPHGGDGLTIQTKAFKRERNAISNHTCLGQAGIPVLGHLGGFEQFL</sequence>
<gene>
    <name evidence="2" type="ORF">mMyoMyo1_011944</name>
</gene>
<feature type="compositionally biased region" description="Polar residues" evidence="1">
    <location>
        <begin position="134"/>
        <end position="143"/>
    </location>
</feature>
<comment type="caution">
    <text evidence="2">The sequence shown here is derived from an EMBL/GenBank/DDBJ whole genome shotgun (WGS) entry which is preliminary data.</text>
</comment>
<reference evidence="2 3" key="1">
    <citation type="journal article" date="2020" name="Nature">
        <title>Six reference-quality genomes reveal evolution of bat adaptations.</title>
        <authorList>
            <person name="Jebb D."/>
            <person name="Huang Z."/>
            <person name="Pippel M."/>
            <person name="Hughes G.M."/>
            <person name="Lavrichenko K."/>
            <person name="Devanna P."/>
            <person name="Winkler S."/>
            <person name="Jermiin L.S."/>
            <person name="Skirmuntt E.C."/>
            <person name="Katzourakis A."/>
            <person name="Burkitt-Gray L."/>
            <person name="Ray D.A."/>
            <person name="Sullivan K.A.M."/>
            <person name="Roscito J.G."/>
            <person name="Kirilenko B.M."/>
            <person name="Davalos L.M."/>
            <person name="Corthals A.P."/>
            <person name="Power M.L."/>
            <person name="Jones G."/>
            <person name="Ransome R.D."/>
            <person name="Dechmann D.K.N."/>
            <person name="Locatelli A.G."/>
            <person name="Puechmaille S.J."/>
            <person name="Fedrigo O."/>
            <person name="Jarvis E.D."/>
            <person name="Hiller M."/>
            <person name="Vernes S.C."/>
            <person name="Myers E.W."/>
            <person name="Teeling E.C."/>
        </authorList>
    </citation>
    <scope>NUCLEOTIDE SEQUENCE [LARGE SCALE GENOMIC DNA]</scope>
    <source>
        <strain evidence="2">MMyoMyo1</strain>
        <tissue evidence="2">Flight muscle</tissue>
    </source>
</reference>
<dbReference type="Proteomes" id="UP000527355">
    <property type="component" value="Unassembled WGS sequence"/>
</dbReference>
<keyword evidence="3" id="KW-1185">Reference proteome</keyword>
<dbReference type="AlphaFoldDB" id="A0A7J7WW45"/>
<accession>A0A7J7WW45</accession>
<evidence type="ECO:0000313" key="2">
    <source>
        <dbReference type="EMBL" id="KAF6341528.1"/>
    </source>
</evidence>
<dbReference type="EMBL" id="JABWUV010000007">
    <property type="protein sequence ID" value="KAF6341528.1"/>
    <property type="molecule type" value="Genomic_DNA"/>
</dbReference>